<evidence type="ECO:0000256" key="4">
    <source>
        <dbReference type="ARBA" id="ARBA00023014"/>
    </source>
</evidence>
<dbReference type="InterPro" id="IPR007197">
    <property type="entry name" value="rSAM"/>
</dbReference>
<dbReference type="GO" id="GO:0003824">
    <property type="term" value="F:catalytic activity"/>
    <property type="evidence" value="ECO:0007669"/>
    <property type="project" value="InterPro"/>
</dbReference>
<evidence type="ECO:0000256" key="3">
    <source>
        <dbReference type="ARBA" id="ARBA00023004"/>
    </source>
</evidence>
<keyword evidence="2" id="KW-0479">Metal-binding</keyword>
<keyword evidence="4" id="KW-0411">Iron-sulfur</keyword>
<dbReference type="SUPFAM" id="SSF102114">
    <property type="entry name" value="Radical SAM enzymes"/>
    <property type="match status" value="1"/>
</dbReference>
<evidence type="ECO:0008006" key="8">
    <source>
        <dbReference type="Google" id="ProtNLM"/>
    </source>
</evidence>
<dbReference type="Pfam" id="PF04055">
    <property type="entry name" value="Radical_SAM"/>
    <property type="match status" value="1"/>
</dbReference>
<organism evidence="7">
    <name type="scientific">Ditylum brightwellii</name>
    <dbReference type="NCBI Taxonomy" id="49249"/>
    <lineage>
        <taxon>Eukaryota</taxon>
        <taxon>Sar</taxon>
        <taxon>Stramenopiles</taxon>
        <taxon>Ochrophyta</taxon>
        <taxon>Bacillariophyta</taxon>
        <taxon>Mediophyceae</taxon>
        <taxon>Lithodesmiophycidae</taxon>
        <taxon>Lithodesmiales</taxon>
        <taxon>Lithodesmiaceae</taxon>
        <taxon>Ditylum</taxon>
    </lineage>
</organism>
<proteinExistence type="predicted"/>
<dbReference type="SFLD" id="SFLDS00029">
    <property type="entry name" value="Radical_SAM"/>
    <property type="match status" value="1"/>
</dbReference>
<dbReference type="CDD" id="cd01335">
    <property type="entry name" value="Radical_SAM"/>
    <property type="match status" value="1"/>
</dbReference>
<dbReference type="GO" id="GO:0046872">
    <property type="term" value="F:metal ion binding"/>
    <property type="evidence" value="ECO:0007669"/>
    <property type="project" value="UniProtKB-KW"/>
</dbReference>
<dbReference type="EMBL" id="HBGN01001289">
    <property type="protein sequence ID" value="CAD9314419.1"/>
    <property type="molecule type" value="Transcribed_RNA"/>
</dbReference>
<feature type="domain" description="Radical SAM core" evidence="5">
    <location>
        <begin position="144"/>
        <end position="283"/>
    </location>
</feature>
<dbReference type="InterPro" id="IPR026351">
    <property type="entry name" value="rSAM_ArsS-like"/>
</dbReference>
<dbReference type="Pfam" id="PF12345">
    <property type="entry name" value="DUF3641"/>
    <property type="match status" value="1"/>
</dbReference>
<dbReference type="GO" id="GO:0051536">
    <property type="term" value="F:iron-sulfur cluster binding"/>
    <property type="evidence" value="ECO:0007669"/>
    <property type="project" value="UniProtKB-KW"/>
</dbReference>
<evidence type="ECO:0000256" key="2">
    <source>
        <dbReference type="ARBA" id="ARBA00022723"/>
    </source>
</evidence>
<evidence type="ECO:0000259" key="6">
    <source>
        <dbReference type="Pfam" id="PF12345"/>
    </source>
</evidence>
<keyword evidence="3" id="KW-0408">Iron</keyword>
<dbReference type="InterPro" id="IPR024521">
    <property type="entry name" value="ArsS-like_C"/>
</dbReference>
<evidence type="ECO:0000313" key="7">
    <source>
        <dbReference type="EMBL" id="CAD9314419.1"/>
    </source>
</evidence>
<name>A0A7S1YPA6_9STRA</name>
<dbReference type="AlphaFoldDB" id="A0A7S1YPA6"/>
<dbReference type="InterPro" id="IPR013785">
    <property type="entry name" value="Aldolase_TIM"/>
</dbReference>
<dbReference type="InterPro" id="IPR058240">
    <property type="entry name" value="rSAM_sf"/>
</dbReference>
<protein>
    <recommendedName>
        <fullName evidence="8">DUF3641 domain-containing protein</fullName>
    </recommendedName>
</protein>
<gene>
    <name evidence="7" type="ORF">DBRI1063_LOCUS825</name>
</gene>
<dbReference type="PANTHER" id="PTHR43728">
    <property type="entry name" value="SLR0304 PROTEIN"/>
    <property type="match status" value="1"/>
</dbReference>
<dbReference type="NCBIfam" id="TIGR04167">
    <property type="entry name" value="rSAM_SeCys"/>
    <property type="match status" value="1"/>
</dbReference>
<sequence>MLQRASVSLRRPVAASLSDSILAPISLNCARAISSSSYLSSPPEGYGSRTSVEVAKHRLKDFNSWVSSESLIEDTLKGLDADPEYKVTLKKLKQDGQAKLTLEERKRRARALERVDAPNFDHFVRSKCGGELFNRKPTEIFQLNIGLYCNQACNHCHVESSPKRTAEQMTLETARRCVDLLLSSETITTLDITGGAPELNPAFRFLVEEVRRERPDLEIIDRCNLTVLSEPGQEDLSEFLASHRVAVVASLPCYGEKNVNMQRGRGVFEKSIFGCTKLNAHGYGIDPALPFHLVYNPIGAFLPPEQGALEEQYKEELHREFGIRFNSLFTITNMPIKRFADFLHKRGELASYMELLVNSFNQGAVDGLMCRNTVSVGWDGRLFDCDFNQQLDIGLACPPPSSPTAPSYQHKSVFDVGSLQELEAEPIAVDSHCYGCTAGFGSSCQGATA</sequence>
<reference evidence="7" key="1">
    <citation type="submission" date="2021-01" db="EMBL/GenBank/DDBJ databases">
        <authorList>
            <person name="Corre E."/>
            <person name="Pelletier E."/>
            <person name="Niang G."/>
            <person name="Scheremetjew M."/>
            <person name="Finn R."/>
            <person name="Kale V."/>
            <person name="Holt S."/>
            <person name="Cochrane G."/>
            <person name="Meng A."/>
            <person name="Brown T."/>
            <person name="Cohen L."/>
        </authorList>
    </citation>
    <scope>NUCLEOTIDE SEQUENCE</scope>
    <source>
        <strain evidence="7">Pop2</strain>
    </source>
</reference>
<dbReference type="PANTHER" id="PTHR43728:SF1">
    <property type="entry name" value="FE-S OXIDOREDUCTASE"/>
    <property type="match status" value="1"/>
</dbReference>
<keyword evidence="1" id="KW-0949">S-adenosyl-L-methionine</keyword>
<evidence type="ECO:0000256" key="1">
    <source>
        <dbReference type="ARBA" id="ARBA00022691"/>
    </source>
</evidence>
<accession>A0A7S1YPA6</accession>
<dbReference type="Gene3D" id="3.20.20.70">
    <property type="entry name" value="Aldolase class I"/>
    <property type="match status" value="1"/>
</dbReference>
<evidence type="ECO:0000259" key="5">
    <source>
        <dbReference type="Pfam" id="PF04055"/>
    </source>
</evidence>
<feature type="domain" description="Arsenosugar biosynthesis radical SAM protein ArsS-like C-terminal" evidence="6">
    <location>
        <begin position="302"/>
        <end position="447"/>
    </location>
</feature>